<dbReference type="GO" id="GO:0016020">
    <property type="term" value="C:membrane"/>
    <property type="evidence" value="ECO:0007669"/>
    <property type="project" value="UniProtKB-SubCell"/>
</dbReference>
<dbReference type="InterPro" id="IPR023352">
    <property type="entry name" value="MAPEG-like_dom_sf"/>
</dbReference>
<dbReference type="InterPro" id="IPR001129">
    <property type="entry name" value="Membr-assoc_MAPEG"/>
</dbReference>
<evidence type="ECO:0000256" key="2">
    <source>
        <dbReference type="ARBA" id="ARBA00022692"/>
    </source>
</evidence>
<evidence type="ECO:0000313" key="6">
    <source>
        <dbReference type="EMBL" id="RVQ69435.1"/>
    </source>
</evidence>
<keyword evidence="2 5" id="KW-0812">Transmembrane</keyword>
<proteinExistence type="predicted"/>
<feature type="transmembrane region" description="Helical" evidence="5">
    <location>
        <begin position="76"/>
        <end position="101"/>
    </location>
</feature>
<dbReference type="AlphaFoldDB" id="A0A437H1D0"/>
<dbReference type="Proteomes" id="UP000283003">
    <property type="component" value="Unassembled WGS sequence"/>
</dbReference>
<sequence>MPDKAILIPAALLVCWTMVMALWMLIHRAGTFSAMKTGLDKLPVGARGPDLWSQLPPGRNDWPAHNYMHLMEQPTVYYAACVILAIGGPTGYDFTLAWAYLLIRIVHSVYQARINVVKIRAFLFIASTLVMTILAFRSLLSVLN</sequence>
<comment type="subcellular location">
    <subcellularLocation>
        <location evidence="1">Membrane</location>
    </subcellularLocation>
</comment>
<evidence type="ECO:0000256" key="3">
    <source>
        <dbReference type="ARBA" id="ARBA00022989"/>
    </source>
</evidence>
<dbReference type="OrthoDB" id="5516290at2"/>
<keyword evidence="4 5" id="KW-0472">Membrane</keyword>
<evidence type="ECO:0000256" key="5">
    <source>
        <dbReference type="SAM" id="Phobius"/>
    </source>
</evidence>
<comment type="caution">
    <text evidence="6">The sequence shown here is derived from an EMBL/GenBank/DDBJ whole genome shotgun (WGS) entry which is preliminary data.</text>
</comment>
<keyword evidence="3 5" id="KW-1133">Transmembrane helix</keyword>
<keyword evidence="7" id="KW-1185">Reference proteome</keyword>
<feature type="transmembrane region" description="Helical" evidence="5">
    <location>
        <begin position="6"/>
        <end position="26"/>
    </location>
</feature>
<dbReference type="SUPFAM" id="SSF161084">
    <property type="entry name" value="MAPEG domain-like"/>
    <property type="match status" value="1"/>
</dbReference>
<dbReference type="EMBL" id="RXOL01000001">
    <property type="protein sequence ID" value="RVQ69435.1"/>
    <property type="molecule type" value="Genomic_DNA"/>
</dbReference>
<feature type="transmembrane region" description="Helical" evidence="5">
    <location>
        <begin position="121"/>
        <end position="140"/>
    </location>
</feature>
<evidence type="ECO:0000256" key="1">
    <source>
        <dbReference type="ARBA" id="ARBA00004370"/>
    </source>
</evidence>
<gene>
    <name evidence="6" type="ORF">EKN06_04470</name>
</gene>
<evidence type="ECO:0000256" key="4">
    <source>
        <dbReference type="ARBA" id="ARBA00023136"/>
    </source>
</evidence>
<protein>
    <submittedName>
        <fullName evidence="6">MAPEG family protein</fullName>
    </submittedName>
</protein>
<dbReference type="RefSeq" id="WP_127611626.1">
    <property type="nucleotide sequence ID" value="NZ_RXOL01000001.1"/>
</dbReference>
<reference evidence="6 7" key="1">
    <citation type="submission" date="2018-12" db="EMBL/GenBank/DDBJ databases">
        <title>Croceicoccus ponticola sp. nov., a lipolytic bacterium isolated from seawater.</title>
        <authorList>
            <person name="Yoon J.-H."/>
        </authorList>
    </citation>
    <scope>NUCLEOTIDE SEQUENCE [LARGE SCALE GENOMIC DNA]</scope>
    <source>
        <strain evidence="6 7">GM-16</strain>
    </source>
</reference>
<organism evidence="6 7">
    <name type="scientific">Croceicoccus ponticola</name>
    <dbReference type="NCBI Taxonomy" id="2217664"/>
    <lineage>
        <taxon>Bacteria</taxon>
        <taxon>Pseudomonadati</taxon>
        <taxon>Pseudomonadota</taxon>
        <taxon>Alphaproteobacteria</taxon>
        <taxon>Sphingomonadales</taxon>
        <taxon>Erythrobacteraceae</taxon>
        <taxon>Croceicoccus</taxon>
    </lineage>
</organism>
<evidence type="ECO:0000313" key="7">
    <source>
        <dbReference type="Proteomes" id="UP000283003"/>
    </source>
</evidence>
<name>A0A437H1D0_9SPHN</name>
<accession>A0A437H1D0</accession>
<dbReference type="Pfam" id="PF01124">
    <property type="entry name" value="MAPEG"/>
    <property type="match status" value="1"/>
</dbReference>